<dbReference type="HOGENOM" id="CLU_2989211_0_0_9"/>
<dbReference type="RefSeq" id="WP_006521560.1">
    <property type="nucleotide sequence ID" value="NC_021184.1"/>
</dbReference>
<dbReference type="InterPro" id="IPR036259">
    <property type="entry name" value="MFS_trans_sf"/>
</dbReference>
<name>R4KUV2_9FIRM</name>
<dbReference type="EMBL" id="CP003273">
    <property type="protein sequence ID" value="AGL03401.1"/>
    <property type="molecule type" value="Genomic_DNA"/>
</dbReference>
<evidence type="ECO:0000313" key="1">
    <source>
        <dbReference type="EMBL" id="AGL03401.1"/>
    </source>
</evidence>
<keyword evidence="2" id="KW-1185">Reference proteome</keyword>
<protein>
    <recommendedName>
        <fullName evidence="3">MFS transporter</fullName>
    </recommendedName>
</protein>
<dbReference type="OrthoDB" id="9797953at2"/>
<dbReference type="STRING" id="767817.Desgi_4146"/>
<accession>R4KUV2</accession>
<evidence type="ECO:0000313" key="2">
    <source>
        <dbReference type="Proteomes" id="UP000013520"/>
    </source>
</evidence>
<dbReference type="Proteomes" id="UP000013520">
    <property type="component" value="Chromosome"/>
</dbReference>
<dbReference type="AlphaFoldDB" id="R4KUV2"/>
<gene>
    <name evidence="1" type="ORF">Desgi_4146</name>
</gene>
<proteinExistence type="predicted"/>
<organism evidence="1 2">
    <name type="scientific">Desulfoscipio gibsoniae DSM 7213</name>
    <dbReference type="NCBI Taxonomy" id="767817"/>
    <lineage>
        <taxon>Bacteria</taxon>
        <taxon>Bacillati</taxon>
        <taxon>Bacillota</taxon>
        <taxon>Clostridia</taxon>
        <taxon>Eubacteriales</taxon>
        <taxon>Desulfallaceae</taxon>
        <taxon>Desulfoscipio</taxon>
    </lineage>
</organism>
<dbReference type="SUPFAM" id="SSF103473">
    <property type="entry name" value="MFS general substrate transporter"/>
    <property type="match status" value="1"/>
</dbReference>
<evidence type="ECO:0008006" key="3">
    <source>
        <dbReference type="Google" id="ProtNLM"/>
    </source>
</evidence>
<dbReference type="KEGG" id="dgi:Desgi_4146"/>
<reference evidence="1 2" key="1">
    <citation type="submission" date="2012-01" db="EMBL/GenBank/DDBJ databases">
        <title>Complete sequence of Desulfotomaculum gibsoniae DSM 7213.</title>
        <authorList>
            <consortium name="US DOE Joint Genome Institute"/>
            <person name="Lucas S."/>
            <person name="Han J."/>
            <person name="Lapidus A."/>
            <person name="Cheng J.-F."/>
            <person name="Goodwin L."/>
            <person name="Pitluck S."/>
            <person name="Peters L."/>
            <person name="Ovchinnikova G."/>
            <person name="Teshima H."/>
            <person name="Detter J.C."/>
            <person name="Han C."/>
            <person name="Tapia R."/>
            <person name="Land M."/>
            <person name="Hauser L."/>
            <person name="Kyrpides N."/>
            <person name="Ivanova N."/>
            <person name="Pagani I."/>
            <person name="Parshina S."/>
            <person name="Plugge C."/>
            <person name="Muyzer G."/>
            <person name="Kuever J."/>
            <person name="Ivanova A."/>
            <person name="Nazina T."/>
            <person name="Klenk H.-P."/>
            <person name="Brambilla E."/>
            <person name="Spring S."/>
            <person name="Stams A.F."/>
            <person name="Woyke T."/>
        </authorList>
    </citation>
    <scope>NUCLEOTIDE SEQUENCE [LARGE SCALE GENOMIC DNA]</scope>
    <source>
        <strain evidence="1 2">DSM 7213</strain>
    </source>
</reference>
<sequence>MKSANSYCWVILGLLTLSQLAMSLGAYAWGPLAPFLRAEFDITRAQLGLIQPNLHQD</sequence>